<feature type="non-terminal residue" evidence="4">
    <location>
        <position position="1"/>
    </location>
</feature>
<keyword evidence="5" id="KW-1185">Reference proteome</keyword>
<dbReference type="AlphaFoldDB" id="A0AAV0NTE7"/>
<gene>
    <name evidence="4" type="ORF">LITE_LOCUS34961</name>
</gene>
<dbReference type="SMART" id="SM00248">
    <property type="entry name" value="ANK"/>
    <property type="match status" value="2"/>
</dbReference>
<feature type="repeat" description="ANK" evidence="3">
    <location>
        <begin position="260"/>
        <end position="292"/>
    </location>
</feature>
<dbReference type="SUPFAM" id="SSF48403">
    <property type="entry name" value="Ankyrin repeat"/>
    <property type="match status" value="1"/>
</dbReference>
<keyword evidence="1" id="KW-0677">Repeat</keyword>
<dbReference type="PROSITE" id="PS50297">
    <property type="entry name" value="ANK_REP_REGION"/>
    <property type="match status" value="2"/>
</dbReference>
<evidence type="ECO:0000256" key="2">
    <source>
        <dbReference type="ARBA" id="ARBA00023043"/>
    </source>
</evidence>
<evidence type="ECO:0000256" key="1">
    <source>
        <dbReference type="ARBA" id="ARBA00022737"/>
    </source>
</evidence>
<keyword evidence="2 3" id="KW-0040">ANK repeat</keyword>
<dbReference type="Gene3D" id="1.25.40.20">
    <property type="entry name" value="Ankyrin repeat-containing domain"/>
    <property type="match status" value="1"/>
</dbReference>
<evidence type="ECO:0008006" key="6">
    <source>
        <dbReference type="Google" id="ProtNLM"/>
    </source>
</evidence>
<evidence type="ECO:0000313" key="4">
    <source>
        <dbReference type="EMBL" id="CAI0461516.1"/>
    </source>
</evidence>
<dbReference type="Proteomes" id="UP001154282">
    <property type="component" value="Unassembled WGS sequence"/>
</dbReference>
<dbReference type="PANTHER" id="PTHR24203">
    <property type="entry name" value="ANKYRIN REPEAT FAMILY PROTEIN"/>
    <property type="match status" value="1"/>
</dbReference>
<dbReference type="PANTHER" id="PTHR24203:SF45">
    <property type="entry name" value="ANKYRIN REPEAT DOMAIN 6"/>
    <property type="match status" value="1"/>
</dbReference>
<dbReference type="InterPro" id="IPR002110">
    <property type="entry name" value="Ankyrin_rpt"/>
</dbReference>
<evidence type="ECO:0000256" key="3">
    <source>
        <dbReference type="PROSITE-ProRule" id="PRU00023"/>
    </source>
</evidence>
<protein>
    <recommendedName>
        <fullName evidence="6">Ankyrin repeat domain-containing protein 2</fullName>
    </recommendedName>
</protein>
<organism evidence="4 5">
    <name type="scientific">Linum tenue</name>
    <dbReference type="NCBI Taxonomy" id="586396"/>
    <lineage>
        <taxon>Eukaryota</taxon>
        <taxon>Viridiplantae</taxon>
        <taxon>Streptophyta</taxon>
        <taxon>Embryophyta</taxon>
        <taxon>Tracheophyta</taxon>
        <taxon>Spermatophyta</taxon>
        <taxon>Magnoliopsida</taxon>
        <taxon>eudicotyledons</taxon>
        <taxon>Gunneridae</taxon>
        <taxon>Pentapetalae</taxon>
        <taxon>rosids</taxon>
        <taxon>fabids</taxon>
        <taxon>Malpighiales</taxon>
        <taxon>Linaceae</taxon>
        <taxon>Linum</taxon>
    </lineage>
</organism>
<proteinExistence type="predicted"/>
<accession>A0AAV0NTE7</accession>
<feature type="repeat" description="ANK" evidence="3">
    <location>
        <begin position="227"/>
        <end position="259"/>
    </location>
</feature>
<evidence type="ECO:0000313" key="5">
    <source>
        <dbReference type="Proteomes" id="UP001154282"/>
    </source>
</evidence>
<name>A0AAV0NTE7_9ROSI</name>
<comment type="caution">
    <text evidence="4">The sequence shown here is derived from an EMBL/GenBank/DDBJ whole genome shotgun (WGS) entry which is preliminary data.</text>
</comment>
<dbReference type="InterPro" id="IPR036770">
    <property type="entry name" value="Ankyrin_rpt-contain_sf"/>
</dbReference>
<reference evidence="4" key="1">
    <citation type="submission" date="2022-08" db="EMBL/GenBank/DDBJ databases">
        <authorList>
            <person name="Gutierrez-Valencia J."/>
        </authorList>
    </citation>
    <scope>NUCLEOTIDE SEQUENCE</scope>
</reference>
<dbReference type="EMBL" id="CAMGYJ010000008">
    <property type="protein sequence ID" value="CAI0461516.1"/>
    <property type="molecule type" value="Genomic_DNA"/>
</dbReference>
<dbReference type="PROSITE" id="PS50088">
    <property type="entry name" value="ANK_REPEAT"/>
    <property type="match status" value="2"/>
</dbReference>
<dbReference type="PRINTS" id="PR01415">
    <property type="entry name" value="ANKYRIN"/>
</dbReference>
<dbReference type="Pfam" id="PF12796">
    <property type="entry name" value="Ank_2"/>
    <property type="match status" value="1"/>
</dbReference>
<sequence>DPGIKRLVEEVAKDPSFLQMADLLLKSFQGAPADMNGPQFDMEEYHSTMEHVMQNPQFMDFAEFVENALEQDLPRSHMPEHLLTPLKKYQMEETMASTKENPSSDPVLKLSHMPVLPKKGKSHMSEHLPTPQQKDPKEEIIAHMKEVSLLKPIIGMIESGNPATMTRYWNDEDFMKQFSEAMGLGVSPPEGGNVDGSSVHLCARIGIAEKLRAELDSGGEKDAEDSRGRTALHLACEHGNVDCAKILLQNGAQVDALDMNRNTALHYAVGYGREQCVELLLENGAAVTLQNVLRNTPSDVAKLNNRLEVLKLLEEKAFL</sequence>